<evidence type="ECO:0000313" key="2">
    <source>
        <dbReference type="EMBL" id="KAF4460131.1"/>
    </source>
</evidence>
<dbReference type="AlphaFoldDB" id="A0A8H4L0M4"/>
<dbReference type="Proteomes" id="UP000554235">
    <property type="component" value="Unassembled WGS sequence"/>
</dbReference>
<feature type="non-terminal residue" evidence="2">
    <location>
        <position position="354"/>
    </location>
</feature>
<organism evidence="2 3">
    <name type="scientific">Fusarium albosuccineum</name>
    <dbReference type="NCBI Taxonomy" id="1237068"/>
    <lineage>
        <taxon>Eukaryota</taxon>
        <taxon>Fungi</taxon>
        <taxon>Dikarya</taxon>
        <taxon>Ascomycota</taxon>
        <taxon>Pezizomycotina</taxon>
        <taxon>Sordariomycetes</taxon>
        <taxon>Hypocreomycetidae</taxon>
        <taxon>Hypocreales</taxon>
        <taxon>Nectriaceae</taxon>
        <taxon>Fusarium</taxon>
        <taxon>Fusarium decemcellulare species complex</taxon>
    </lineage>
</organism>
<sequence length="354" mass="41481">AFAKAVKEHSSNERKKYPQHYDPPDLNEIIVGDDTVRRISATVSRWCARAFEFPTKPPQDTRALTTARRRVSAFLIQLSTNNWRHIYLDKESFYNFELLKTLILYGEMDPVFKICAHPDNDLLSFWVQKRNFYTDRDDIGWEHIPKMALKAYLCLNLLYCYPELWDDKSGRHAGSDYRSTKAYQQTLRECTFSGRVSRLACYPHMQFFGIPEAHFSRCPKARKGSKYAYTFPSSAHYPYGKMPIADFLEFEHLLPRMDSPSDVNSVHWMLRGQGLPAEIVFYVMELADYLPSRRLEVERDSIHPDNQKDLIKYLSYCWQLLLRCDMMAKELGDQIPWDVLVSDCLAQQAKDVRI</sequence>
<gene>
    <name evidence="2" type="ORF">FALBO_13102</name>
</gene>
<keyword evidence="3" id="KW-1185">Reference proteome</keyword>
<proteinExistence type="predicted"/>
<feature type="region of interest" description="Disordered" evidence="1">
    <location>
        <begin position="1"/>
        <end position="21"/>
    </location>
</feature>
<comment type="caution">
    <text evidence="2">The sequence shown here is derived from an EMBL/GenBank/DDBJ whole genome shotgun (WGS) entry which is preliminary data.</text>
</comment>
<name>A0A8H4L0M4_9HYPO</name>
<accession>A0A8H4L0M4</accession>
<reference evidence="2 3" key="1">
    <citation type="submission" date="2020-01" db="EMBL/GenBank/DDBJ databases">
        <title>Identification and distribution of gene clusters putatively required for synthesis of sphingolipid metabolism inhibitors in phylogenetically diverse species of the filamentous fungus Fusarium.</title>
        <authorList>
            <person name="Kim H.-S."/>
            <person name="Busman M."/>
            <person name="Brown D.W."/>
            <person name="Divon H."/>
            <person name="Uhlig S."/>
            <person name="Proctor R.H."/>
        </authorList>
    </citation>
    <scope>NUCLEOTIDE SEQUENCE [LARGE SCALE GENOMIC DNA]</scope>
    <source>
        <strain evidence="2 3">NRRL 20459</strain>
    </source>
</reference>
<evidence type="ECO:0000256" key="1">
    <source>
        <dbReference type="SAM" id="MobiDB-lite"/>
    </source>
</evidence>
<protein>
    <submittedName>
        <fullName evidence="2">3-oxoadipate enol-lactonase 2</fullName>
    </submittedName>
</protein>
<dbReference type="EMBL" id="JAADYS010002008">
    <property type="protein sequence ID" value="KAF4460131.1"/>
    <property type="molecule type" value="Genomic_DNA"/>
</dbReference>
<dbReference type="OrthoDB" id="3204049at2759"/>
<evidence type="ECO:0000313" key="3">
    <source>
        <dbReference type="Proteomes" id="UP000554235"/>
    </source>
</evidence>
<feature type="compositionally biased region" description="Basic and acidic residues" evidence="1">
    <location>
        <begin position="1"/>
        <end position="16"/>
    </location>
</feature>